<dbReference type="Proteomes" id="UP000186455">
    <property type="component" value="Unassembled WGS sequence"/>
</dbReference>
<evidence type="ECO:0000256" key="1">
    <source>
        <dbReference type="ARBA" id="ARBA00022737"/>
    </source>
</evidence>
<dbReference type="CDD" id="cd00688">
    <property type="entry name" value="ISOPREN_C2_like"/>
    <property type="match status" value="2"/>
</dbReference>
<dbReference type="EMBL" id="LFBV01000002">
    <property type="protein sequence ID" value="OKH95223.1"/>
    <property type="molecule type" value="Genomic_DNA"/>
</dbReference>
<dbReference type="STRING" id="1048205.AB852_10485"/>
<name>A0A1Q4VBP2_9ACTN</name>
<feature type="region of interest" description="Disordered" evidence="2">
    <location>
        <begin position="842"/>
        <end position="972"/>
    </location>
</feature>
<dbReference type="Pfam" id="PF00432">
    <property type="entry name" value="Prenyltrans"/>
    <property type="match status" value="1"/>
</dbReference>
<evidence type="ECO:0000313" key="5">
    <source>
        <dbReference type="EMBL" id="OKH95223.1"/>
    </source>
</evidence>
<dbReference type="SUPFAM" id="SSF48239">
    <property type="entry name" value="Terpenoid cyclases/Protein prenyltransferases"/>
    <property type="match status" value="2"/>
</dbReference>
<sequence length="1012" mass="99458">MTALLLAVGTGVAFVTVAPAAADPVEDCTPTRGAVVAVDFAPFGGGVVRGCDLTPTTGYELLREGGFTTTGTQHDGPGFLCRIGHRSYASGTEYPTPDREDCVLTPQATAYWSYWIASPGQSRWRYSPLGAMSRTPKDGDVDAWVFGGTDVGGSTGRPSFTPDEVRAGGGVTPGPSVTPSATPSASPSPTGPSGSVDLDAAAEWVRGRLTDGDHIAVDGSDAPDHMLTTEAAFALTAADGPGTALDKVTAFMAGRTDAYAYPGGAGEAPDTNAAARLALLASATGGDPRDMGGHDLVGDLAKHVCDKGPDDGAGPECTAVGDFRSAGYADGQALAVLALLRAGLEPPAASVSRLAALQCEDGGVTSVLIRPGENCDGDPGTTGLVALVLDRAGGHTGTVDRAKRYLLGAQLASGAFPGYTGSTTGTAWTTGYAAQALRALGETGPADAAVGWLGTQQLPDGGFAFEEGGTDAAVYATSPAVLAGAGTSLLTLTREAPQPTGTPTGPSPTPPTSPPPSPTGPSSPTPTGPTPTPTGPSPTPPTSPPPSPTGPSPTGPTTTPPPRPPGTTPDLRKGVAYLTGRANLVGGRYYESAGGGGRADFGLTIDGAYALAATGLDNDALSGVVDFLDTGEDVTGRAVHDWTGVGRGAVVGGALGKTALLAVAVGRDPRDFGGQDLVAALKDAVCKAPSTAPDRSCAAKGAYTYAQSVFSQSLGVIAQIRAGDEEAAREPLGYLRGLQRDSGAWPSLIPATGDADVDSTAMAAMAVDTADGGDPDRVVSKALAWIADQQLPDGGFPGAAGNSVNSAALAVQGLSLAPATYEAEITKALKFLASQQNRDGGFNVAKGGQPGSDLRASTQAVGGATGTPFGELTRDLTDTSPQPTRPGPGPTSSPGPDPSPSTPGIVTPGDPGGATGSGGANGSNGTGGSGGSGNAAGSTGATGSGGSGSATGGGSGTDGGTGAHGAAGDGGALASTGAQVGLFALLATGLVLAGWRTVVVARRRTAADGGTR</sequence>
<feature type="region of interest" description="Disordered" evidence="2">
    <location>
        <begin position="494"/>
        <end position="573"/>
    </location>
</feature>
<feature type="domain" description="Prenyltransferase alpha-alpha toroid" evidence="4">
    <location>
        <begin position="780"/>
        <end position="860"/>
    </location>
</feature>
<organism evidence="5 6">
    <name type="scientific">Streptomyces uncialis</name>
    <dbReference type="NCBI Taxonomy" id="1048205"/>
    <lineage>
        <taxon>Bacteria</taxon>
        <taxon>Bacillati</taxon>
        <taxon>Actinomycetota</taxon>
        <taxon>Actinomycetes</taxon>
        <taxon>Kitasatosporales</taxon>
        <taxon>Streptomycetaceae</taxon>
        <taxon>Streptomyces</taxon>
    </lineage>
</organism>
<dbReference type="GO" id="GO:0003824">
    <property type="term" value="F:catalytic activity"/>
    <property type="evidence" value="ECO:0007669"/>
    <property type="project" value="InterPro"/>
</dbReference>
<feature type="region of interest" description="Disordered" evidence="2">
    <location>
        <begin position="149"/>
        <end position="197"/>
    </location>
</feature>
<proteinExistence type="predicted"/>
<feature type="compositionally biased region" description="Pro residues" evidence="2">
    <location>
        <begin position="883"/>
        <end position="901"/>
    </location>
</feature>
<dbReference type="AlphaFoldDB" id="A0A1Q4VBP2"/>
<comment type="caution">
    <text evidence="5">The sequence shown here is derived from an EMBL/GenBank/DDBJ whole genome shotgun (WGS) entry which is preliminary data.</text>
</comment>
<gene>
    <name evidence="5" type="ORF">AB852_10485</name>
</gene>
<feature type="compositionally biased region" description="Pro residues" evidence="2">
    <location>
        <begin position="505"/>
        <end position="567"/>
    </location>
</feature>
<keyword evidence="6" id="KW-1185">Reference proteome</keyword>
<evidence type="ECO:0000259" key="4">
    <source>
        <dbReference type="Pfam" id="PF00432"/>
    </source>
</evidence>
<accession>A0A1Q4VBP2</accession>
<feature type="compositionally biased region" description="Gly residues" evidence="2">
    <location>
        <begin position="910"/>
        <end position="971"/>
    </location>
</feature>
<protein>
    <submittedName>
        <fullName evidence="5">Peptidase</fullName>
    </submittedName>
</protein>
<dbReference type="Gene3D" id="1.50.10.20">
    <property type="match status" value="2"/>
</dbReference>
<feature type="compositionally biased region" description="Low complexity" evidence="2">
    <location>
        <begin position="173"/>
        <end position="196"/>
    </location>
</feature>
<dbReference type="InterPro" id="IPR001330">
    <property type="entry name" value="Prenyltrans"/>
</dbReference>
<evidence type="ECO:0000256" key="2">
    <source>
        <dbReference type="SAM" id="MobiDB-lite"/>
    </source>
</evidence>
<feature type="signal peptide" evidence="3">
    <location>
        <begin position="1"/>
        <end position="20"/>
    </location>
</feature>
<dbReference type="PANTHER" id="PTHR24216:SF65">
    <property type="entry name" value="PAXILLIN-LIKE PROTEIN 1"/>
    <property type="match status" value="1"/>
</dbReference>
<dbReference type="InterPro" id="IPR008930">
    <property type="entry name" value="Terpenoid_cyclase/PrenylTrfase"/>
</dbReference>
<feature type="chain" id="PRO_5039199505" evidence="3">
    <location>
        <begin position="21"/>
        <end position="1012"/>
    </location>
</feature>
<dbReference type="RefSeq" id="WP_107499225.1">
    <property type="nucleotide sequence ID" value="NZ_LFBV01000002.1"/>
</dbReference>
<reference evidence="5 6" key="1">
    <citation type="submission" date="2015-06" db="EMBL/GenBank/DDBJ databases">
        <title>Cloning and characterization of the uncialamcin biosynthetic gene cluster.</title>
        <authorList>
            <person name="Yan X."/>
            <person name="Huang T."/>
            <person name="Ge H."/>
            <person name="Shen B."/>
        </authorList>
    </citation>
    <scope>NUCLEOTIDE SEQUENCE [LARGE SCALE GENOMIC DNA]</scope>
    <source>
        <strain evidence="5 6">DCA2648</strain>
    </source>
</reference>
<keyword evidence="3" id="KW-0732">Signal</keyword>
<evidence type="ECO:0000256" key="3">
    <source>
        <dbReference type="SAM" id="SignalP"/>
    </source>
</evidence>
<keyword evidence="1" id="KW-0677">Repeat</keyword>
<dbReference type="PANTHER" id="PTHR24216">
    <property type="entry name" value="PAXILLIN-RELATED"/>
    <property type="match status" value="1"/>
</dbReference>
<evidence type="ECO:0000313" key="6">
    <source>
        <dbReference type="Proteomes" id="UP000186455"/>
    </source>
</evidence>
<feature type="compositionally biased region" description="Low complexity" evidence="2">
    <location>
        <begin position="494"/>
        <end position="504"/>
    </location>
</feature>